<accession>A0AAJ0CS07</accession>
<dbReference type="GO" id="GO:0005634">
    <property type="term" value="C:nucleus"/>
    <property type="evidence" value="ECO:0007669"/>
    <property type="project" value="UniProtKB-SubCell"/>
</dbReference>
<evidence type="ECO:0000256" key="1">
    <source>
        <dbReference type="ARBA" id="ARBA00004123"/>
    </source>
</evidence>
<dbReference type="AlphaFoldDB" id="A0AAJ0CS07"/>
<sequence>MGSLSSFEPRQRLDFADTPPELASPGASSLSSRSSPSTEQGWIHRNSTSLPMSSYDKTTGADTPAATGDQNTSQDRPEPSNRASSRQQLPSLHSLFGPPSAIRPLHSPGGRDTPYLAQSPPDRARISPGIGSSSNSYFPTITSPSQPRSTYDSRQDTYSLAYPSGPRSPRQFEPQRSRSDSRPDSESSKWSIHQEASRHEYSLGSQDASFRSPEDRSRTQLPESAQDYYSAQRVVQPNSSAPPTPDSTAVSDGVPTKDGLGPKIWNGTHFLPRFVRASDVPGKGMCYFYDDGSHCRTVIDGELVNAHWGVTKAGKPRKRLAIACITCREKKIKCDPDYPRCVQCEKFGRVCKFKNAPRGGQNTSPSTPPAELDERRKVGGLSRQADIRNPLNETSSPVASRVVIHEPSPEMGYSNKRAKIGTDLYANRRETSSSMDQPMDHSKSPLSAPRPSPNMPRISDDVLHRAWRTDPYVSDPQSISTVLSQFFGHIDNAIVIRFLPEDIFKTWVASTVHRKSPDDMMLLYSTMAIGVTLSGGPKRIAFEYAQVAHYAQKSSETPSLQLVQSRILLALYNVAIAKFQEANELMFSANAAGVCLQLNLELDRSRDTSLTAYPFGMNKACYAESRRRTLWSLFMLERLSPLFPDRATMIHAEDIYIRLPSDSESFEKQVDACMPMFNPYETSLNAVKDKPLDIASYLVEIVDIWSSCQSTIHRLAGRPNASDAEGLRIRSLTKRVDDWHYNLPSRLSFGGANLESAAFSGKVGSFLMMHLLCHHALIQLNRYHLSVGKLSIEYRSSHFQQCRENASSIIDIVGCLDRLLRVRPNILKTPPPVMLVAVTTATDVLTSSGSLGVINDVFEQVRIAKTSVGSTAHIWEHARASQLALDQRLQELNRIRDGSISTDDYRVGNLSGGASSQPRWQIYQPLDQIYPIDMDVVYCSPN</sequence>
<dbReference type="GO" id="GO:0003677">
    <property type="term" value="F:DNA binding"/>
    <property type="evidence" value="ECO:0007669"/>
    <property type="project" value="InterPro"/>
</dbReference>
<dbReference type="PANTHER" id="PTHR47338">
    <property type="entry name" value="ZN(II)2CYS6 TRANSCRIPTION FACTOR (EUROFUNG)-RELATED"/>
    <property type="match status" value="1"/>
</dbReference>
<evidence type="ECO:0000256" key="3">
    <source>
        <dbReference type="ARBA" id="ARBA00023015"/>
    </source>
</evidence>
<dbReference type="GO" id="GO:0000981">
    <property type="term" value="F:DNA-binding transcription factor activity, RNA polymerase II-specific"/>
    <property type="evidence" value="ECO:0007669"/>
    <property type="project" value="InterPro"/>
</dbReference>
<keyword evidence="9" id="KW-1185">Reference proteome</keyword>
<dbReference type="PANTHER" id="PTHR47338:SF11">
    <property type="entry name" value="ZN(II)2CYS6 TRANSCRIPTION FACTOR (EUROFUNG)"/>
    <property type="match status" value="1"/>
</dbReference>
<dbReference type="InterPro" id="IPR001138">
    <property type="entry name" value="Zn2Cys6_DnaBD"/>
</dbReference>
<name>A0AAJ0CS07_9HYPO</name>
<feature type="domain" description="Zn(2)-C6 fungal-type" evidence="7">
    <location>
        <begin position="323"/>
        <end position="353"/>
    </location>
</feature>
<dbReference type="Gene3D" id="4.10.240.10">
    <property type="entry name" value="Zn(2)-C6 fungal-type DNA-binding domain"/>
    <property type="match status" value="1"/>
</dbReference>
<dbReference type="GO" id="GO:0008270">
    <property type="term" value="F:zinc ion binding"/>
    <property type="evidence" value="ECO:0007669"/>
    <property type="project" value="InterPro"/>
</dbReference>
<dbReference type="Pfam" id="PF04082">
    <property type="entry name" value="Fungal_trans"/>
    <property type="match status" value="1"/>
</dbReference>
<feature type="region of interest" description="Disordered" evidence="6">
    <location>
        <begin position="355"/>
        <end position="454"/>
    </location>
</feature>
<feature type="compositionally biased region" description="Polar residues" evidence="6">
    <location>
        <begin position="130"/>
        <end position="158"/>
    </location>
</feature>
<dbReference type="SUPFAM" id="SSF57701">
    <property type="entry name" value="Zn2/Cys6 DNA-binding domain"/>
    <property type="match status" value="1"/>
</dbReference>
<comment type="caution">
    <text evidence="8">The sequence shown here is derived from an EMBL/GenBank/DDBJ whole genome shotgun (WGS) entry which is preliminary data.</text>
</comment>
<feature type="compositionally biased region" description="Basic and acidic residues" evidence="6">
    <location>
        <begin position="173"/>
        <end position="187"/>
    </location>
</feature>
<gene>
    <name evidence="8" type="ORF">QQS21_004084</name>
</gene>
<dbReference type="Proteomes" id="UP001251528">
    <property type="component" value="Unassembled WGS sequence"/>
</dbReference>
<dbReference type="PROSITE" id="PS00463">
    <property type="entry name" value="ZN2_CY6_FUNGAL_1"/>
    <property type="match status" value="1"/>
</dbReference>
<evidence type="ECO:0000256" key="6">
    <source>
        <dbReference type="SAM" id="MobiDB-lite"/>
    </source>
</evidence>
<feature type="compositionally biased region" description="Low complexity" evidence="6">
    <location>
        <begin position="58"/>
        <end position="69"/>
    </location>
</feature>
<dbReference type="CDD" id="cd12148">
    <property type="entry name" value="fungal_TF_MHR"/>
    <property type="match status" value="1"/>
</dbReference>
<feature type="region of interest" description="Disordered" evidence="6">
    <location>
        <begin position="1"/>
        <end position="261"/>
    </location>
</feature>
<evidence type="ECO:0000256" key="2">
    <source>
        <dbReference type="ARBA" id="ARBA00022723"/>
    </source>
</evidence>
<evidence type="ECO:0000259" key="7">
    <source>
        <dbReference type="PROSITE" id="PS50048"/>
    </source>
</evidence>
<evidence type="ECO:0000313" key="9">
    <source>
        <dbReference type="Proteomes" id="UP001251528"/>
    </source>
</evidence>
<evidence type="ECO:0000313" key="8">
    <source>
        <dbReference type="EMBL" id="KAK2603708.1"/>
    </source>
</evidence>
<feature type="compositionally biased region" description="Polar residues" evidence="6">
    <location>
        <begin position="45"/>
        <end position="57"/>
    </location>
</feature>
<keyword evidence="3" id="KW-0805">Transcription regulation</keyword>
<feature type="compositionally biased region" description="Polar residues" evidence="6">
    <location>
        <begin position="219"/>
        <end position="239"/>
    </location>
</feature>
<evidence type="ECO:0000256" key="5">
    <source>
        <dbReference type="ARBA" id="ARBA00023242"/>
    </source>
</evidence>
<organism evidence="8 9">
    <name type="scientific">Conoideocrella luteorostrata</name>
    <dbReference type="NCBI Taxonomy" id="1105319"/>
    <lineage>
        <taxon>Eukaryota</taxon>
        <taxon>Fungi</taxon>
        <taxon>Dikarya</taxon>
        <taxon>Ascomycota</taxon>
        <taxon>Pezizomycotina</taxon>
        <taxon>Sordariomycetes</taxon>
        <taxon>Hypocreomycetidae</taxon>
        <taxon>Hypocreales</taxon>
        <taxon>Clavicipitaceae</taxon>
        <taxon>Conoideocrella</taxon>
    </lineage>
</organism>
<feature type="compositionally biased region" description="Low complexity" evidence="6">
    <location>
        <begin position="19"/>
        <end position="37"/>
    </location>
</feature>
<proteinExistence type="predicted"/>
<comment type="subcellular location">
    <subcellularLocation>
        <location evidence="1">Nucleus</location>
    </subcellularLocation>
</comment>
<dbReference type="GO" id="GO:0006351">
    <property type="term" value="P:DNA-templated transcription"/>
    <property type="evidence" value="ECO:0007669"/>
    <property type="project" value="InterPro"/>
</dbReference>
<dbReference type="SMART" id="SM00066">
    <property type="entry name" value="GAL4"/>
    <property type="match status" value="1"/>
</dbReference>
<protein>
    <recommendedName>
        <fullName evidence="7">Zn(2)-C6 fungal-type domain-containing protein</fullName>
    </recommendedName>
</protein>
<dbReference type="PROSITE" id="PS50048">
    <property type="entry name" value="ZN2_CY6_FUNGAL_2"/>
    <property type="match status" value="1"/>
</dbReference>
<dbReference type="CDD" id="cd00067">
    <property type="entry name" value="GAL4"/>
    <property type="match status" value="1"/>
</dbReference>
<dbReference type="InterPro" id="IPR050815">
    <property type="entry name" value="TF_fung"/>
</dbReference>
<dbReference type="Pfam" id="PF00172">
    <property type="entry name" value="Zn_clus"/>
    <property type="match status" value="1"/>
</dbReference>
<feature type="compositionally biased region" description="Polar residues" evidence="6">
    <location>
        <begin position="81"/>
        <end position="91"/>
    </location>
</feature>
<keyword evidence="2" id="KW-0479">Metal-binding</keyword>
<keyword evidence="4" id="KW-0804">Transcription</keyword>
<dbReference type="EMBL" id="JASWJB010000058">
    <property type="protein sequence ID" value="KAK2603708.1"/>
    <property type="molecule type" value="Genomic_DNA"/>
</dbReference>
<reference evidence="8" key="1">
    <citation type="submission" date="2023-06" db="EMBL/GenBank/DDBJ databases">
        <title>Conoideocrella luteorostrata (Hypocreales: Clavicipitaceae), a potential biocontrol fungus for elongate hemlock scale in United States Christmas tree production areas.</title>
        <authorList>
            <person name="Barrett H."/>
            <person name="Lovett B."/>
            <person name="Macias A.M."/>
            <person name="Stajich J.E."/>
            <person name="Kasson M.T."/>
        </authorList>
    </citation>
    <scope>NUCLEOTIDE SEQUENCE</scope>
    <source>
        <strain evidence="8">ARSEF 14590</strain>
    </source>
</reference>
<dbReference type="InterPro" id="IPR036864">
    <property type="entry name" value="Zn2-C6_fun-type_DNA-bd_sf"/>
</dbReference>
<evidence type="ECO:0000256" key="4">
    <source>
        <dbReference type="ARBA" id="ARBA00023163"/>
    </source>
</evidence>
<keyword evidence="5" id="KW-0539">Nucleus</keyword>
<dbReference type="InterPro" id="IPR007219">
    <property type="entry name" value="XnlR_reg_dom"/>
</dbReference>